<evidence type="ECO:0000313" key="6">
    <source>
        <dbReference type="EMBL" id="KAG8476240.1"/>
    </source>
</evidence>
<dbReference type="InterPro" id="IPR036838">
    <property type="entry name" value="Ribosomal_uS10_dom_sf"/>
</dbReference>
<dbReference type="GO" id="GO:0003735">
    <property type="term" value="F:structural constituent of ribosome"/>
    <property type="evidence" value="ECO:0007669"/>
    <property type="project" value="InterPro"/>
</dbReference>
<evidence type="ECO:0000259" key="5">
    <source>
        <dbReference type="SMART" id="SM01403"/>
    </source>
</evidence>
<dbReference type="Pfam" id="PF00338">
    <property type="entry name" value="Ribosomal_S10"/>
    <property type="match status" value="1"/>
</dbReference>
<proteinExistence type="inferred from homology"/>
<dbReference type="Gene3D" id="3.30.70.600">
    <property type="entry name" value="Ribosomal protein S10 domain"/>
    <property type="match status" value="1"/>
</dbReference>
<evidence type="ECO:0000256" key="3">
    <source>
        <dbReference type="ARBA" id="ARBA00023274"/>
    </source>
</evidence>
<name>A0A8J6CN10_9ROSI</name>
<evidence type="ECO:0000313" key="7">
    <source>
        <dbReference type="Proteomes" id="UP000701853"/>
    </source>
</evidence>
<dbReference type="GO" id="GO:0006412">
    <property type="term" value="P:translation"/>
    <property type="evidence" value="ECO:0007669"/>
    <property type="project" value="InterPro"/>
</dbReference>
<dbReference type="NCBIfam" id="TIGR01046">
    <property type="entry name" value="uS10_euk_arch"/>
    <property type="match status" value="1"/>
</dbReference>
<feature type="domain" description="Small ribosomal subunit protein uS10" evidence="5">
    <location>
        <begin position="24"/>
        <end position="110"/>
    </location>
</feature>
<keyword evidence="2" id="KW-0689">Ribosomal protein</keyword>
<organism evidence="6 7">
    <name type="scientific">Gossypium anomalum</name>
    <dbReference type="NCBI Taxonomy" id="47600"/>
    <lineage>
        <taxon>Eukaryota</taxon>
        <taxon>Viridiplantae</taxon>
        <taxon>Streptophyta</taxon>
        <taxon>Embryophyta</taxon>
        <taxon>Tracheophyta</taxon>
        <taxon>Spermatophyta</taxon>
        <taxon>Magnoliopsida</taxon>
        <taxon>eudicotyledons</taxon>
        <taxon>Gunneridae</taxon>
        <taxon>Pentapetalae</taxon>
        <taxon>rosids</taxon>
        <taxon>malvids</taxon>
        <taxon>Malvales</taxon>
        <taxon>Malvaceae</taxon>
        <taxon>Malvoideae</taxon>
        <taxon>Gossypium</taxon>
    </lineage>
</organism>
<dbReference type="InterPro" id="IPR001848">
    <property type="entry name" value="Ribosomal_uS10"/>
</dbReference>
<keyword evidence="3" id="KW-0687">Ribonucleoprotein</keyword>
<evidence type="ECO:0000256" key="1">
    <source>
        <dbReference type="ARBA" id="ARBA00007102"/>
    </source>
</evidence>
<dbReference type="PRINTS" id="PR00971">
    <property type="entry name" value="RIBOSOMALS10"/>
</dbReference>
<sequence length="130" mass="15256">MTYAPMKPTKPGYEEPHEQIRKIRITLCSKNVKNLEKVCGDLIQAAKAKAIRVKGPVRMPTKVLRITTRKAPCGEGTNTWDRFELRIHKRLIDLYSKSLQLPWNLEFKLKLLLLMFETPLCFYHFIPFRV</sequence>
<dbReference type="InterPro" id="IPR005729">
    <property type="entry name" value="Ribosomal_uS10_euk/arc"/>
</dbReference>
<reference evidence="6 7" key="1">
    <citation type="journal article" date="2021" name="bioRxiv">
        <title>The Gossypium anomalum genome as a resource for cotton improvement and evolutionary analysis of hybrid incompatibility.</title>
        <authorList>
            <person name="Grover C.E."/>
            <person name="Yuan D."/>
            <person name="Arick M.A."/>
            <person name="Miller E.R."/>
            <person name="Hu G."/>
            <person name="Peterson D.G."/>
            <person name="Wendel J.F."/>
            <person name="Udall J.A."/>
        </authorList>
    </citation>
    <scope>NUCLEOTIDE SEQUENCE [LARGE SCALE GENOMIC DNA]</scope>
    <source>
        <strain evidence="6">JFW-Udall</strain>
        <tissue evidence="6">Leaf</tissue>
    </source>
</reference>
<dbReference type="EMBL" id="JAHUZN010000012">
    <property type="protein sequence ID" value="KAG8476240.1"/>
    <property type="molecule type" value="Genomic_DNA"/>
</dbReference>
<comment type="similarity">
    <text evidence="1">Belongs to the universal ribosomal protein uS10 family.</text>
</comment>
<protein>
    <recommendedName>
        <fullName evidence="4">Small ribosomal subunit protein uS10</fullName>
    </recommendedName>
</protein>
<keyword evidence="7" id="KW-1185">Reference proteome</keyword>
<evidence type="ECO:0000256" key="4">
    <source>
        <dbReference type="ARBA" id="ARBA00035162"/>
    </source>
</evidence>
<comment type="caution">
    <text evidence="6">The sequence shown here is derived from an EMBL/GenBank/DDBJ whole genome shotgun (WGS) entry which is preliminary data.</text>
</comment>
<dbReference type="SMART" id="SM01403">
    <property type="entry name" value="Ribosomal_S10"/>
    <property type="match status" value="1"/>
</dbReference>
<dbReference type="InterPro" id="IPR027486">
    <property type="entry name" value="Ribosomal_uS10_dom"/>
</dbReference>
<dbReference type="Proteomes" id="UP000701853">
    <property type="component" value="Chromosome 12"/>
</dbReference>
<dbReference type="OrthoDB" id="1650716at2759"/>
<dbReference type="GO" id="GO:0015935">
    <property type="term" value="C:small ribosomal subunit"/>
    <property type="evidence" value="ECO:0007669"/>
    <property type="project" value="InterPro"/>
</dbReference>
<dbReference type="PANTHER" id="PTHR11700">
    <property type="entry name" value="30S RIBOSOMAL PROTEIN S10 FAMILY MEMBER"/>
    <property type="match status" value="1"/>
</dbReference>
<gene>
    <name evidence="6" type="ORF">CXB51_033093</name>
</gene>
<accession>A0A8J6CN10</accession>
<dbReference type="FunFam" id="3.30.70.600:FF:000004">
    <property type="entry name" value="30S ribosomal protein S10"/>
    <property type="match status" value="1"/>
</dbReference>
<dbReference type="SUPFAM" id="SSF54999">
    <property type="entry name" value="Ribosomal protein S10"/>
    <property type="match status" value="1"/>
</dbReference>
<dbReference type="AlphaFoldDB" id="A0A8J6CN10"/>
<evidence type="ECO:0000256" key="2">
    <source>
        <dbReference type="ARBA" id="ARBA00022980"/>
    </source>
</evidence>
<dbReference type="HAMAP" id="MF_00508">
    <property type="entry name" value="Ribosomal_uS10"/>
    <property type="match status" value="1"/>
</dbReference>